<dbReference type="InterPro" id="IPR000182">
    <property type="entry name" value="GNAT_dom"/>
</dbReference>
<keyword evidence="1 4" id="KW-0808">Transferase</keyword>
<feature type="domain" description="N-acetyltransferase" evidence="3">
    <location>
        <begin position="1"/>
        <end position="117"/>
    </location>
</feature>
<dbReference type="eggNOG" id="COG0456">
    <property type="taxonomic scope" value="Bacteria"/>
</dbReference>
<gene>
    <name evidence="4" type="ordered locus">B5T_04339</name>
</gene>
<dbReference type="NCBIfam" id="NF002959">
    <property type="entry name" value="PRK03624.1"/>
    <property type="match status" value="1"/>
</dbReference>
<keyword evidence="5" id="KW-1185">Reference proteome</keyword>
<dbReference type="CDD" id="cd04301">
    <property type="entry name" value="NAT_SF"/>
    <property type="match status" value="1"/>
</dbReference>
<dbReference type="Pfam" id="PF00583">
    <property type="entry name" value="Acetyltransf_1"/>
    <property type="match status" value="1"/>
</dbReference>
<evidence type="ECO:0000256" key="2">
    <source>
        <dbReference type="ARBA" id="ARBA00023315"/>
    </source>
</evidence>
<dbReference type="EMBL" id="CP003466">
    <property type="protein sequence ID" value="AFT72599.1"/>
    <property type="molecule type" value="Genomic_DNA"/>
</dbReference>
<dbReference type="InterPro" id="IPR050832">
    <property type="entry name" value="Bact_Acetyltransf"/>
</dbReference>
<proteinExistence type="predicted"/>
<dbReference type="STRING" id="930169.B5T_04339"/>
<sequence>MTRPWNDPNSDISRKLHVQPELFFVGEVDGKVVASAMAGYDGHRGSVFYLAVSPEHQHRGFGQILMLKVEDALTAMGCPKLNIVVRSSNKQVLAFYRHLGYAVDDVVSMGKRLIPDA</sequence>
<dbReference type="InterPro" id="IPR016181">
    <property type="entry name" value="Acyl_CoA_acyltransferase"/>
</dbReference>
<evidence type="ECO:0000313" key="4">
    <source>
        <dbReference type="EMBL" id="AFT72599.1"/>
    </source>
</evidence>
<evidence type="ECO:0000313" key="5">
    <source>
        <dbReference type="Proteomes" id="UP000006286"/>
    </source>
</evidence>
<dbReference type="HOGENOM" id="CLU_013985_34_1_6"/>
<dbReference type="PANTHER" id="PTHR43877">
    <property type="entry name" value="AMINOALKYLPHOSPHONATE N-ACETYLTRANSFERASE-RELATED-RELATED"/>
    <property type="match status" value="1"/>
</dbReference>
<evidence type="ECO:0000256" key="1">
    <source>
        <dbReference type="ARBA" id="ARBA00022679"/>
    </source>
</evidence>
<dbReference type="PROSITE" id="PS51186">
    <property type="entry name" value="GNAT"/>
    <property type="match status" value="1"/>
</dbReference>
<dbReference type="Proteomes" id="UP000006286">
    <property type="component" value="Chromosome"/>
</dbReference>
<name>K0CGD2_ALCDB</name>
<dbReference type="SUPFAM" id="SSF55729">
    <property type="entry name" value="Acyl-CoA N-acyltransferases (Nat)"/>
    <property type="match status" value="1"/>
</dbReference>
<dbReference type="AlphaFoldDB" id="K0CGD2"/>
<protein>
    <submittedName>
        <fullName evidence="4">Acetyltransferase, GNAT family protein 9</fullName>
    </submittedName>
</protein>
<dbReference type="KEGG" id="adi:B5T_04339"/>
<dbReference type="GO" id="GO:0016747">
    <property type="term" value="F:acyltransferase activity, transferring groups other than amino-acyl groups"/>
    <property type="evidence" value="ECO:0007669"/>
    <property type="project" value="InterPro"/>
</dbReference>
<organism evidence="4 5">
    <name type="scientific">Alcanivorax dieselolei (strain DSM 16502 / CGMCC 1.3690 / MCCC 1A00001 / B-5)</name>
    <name type="common">Alloalcanivorax dieselolei</name>
    <dbReference type="NCBI Taxonomy" id="930169"/>
    <lineage>
        <taxon>Bacteria</taxon>
        <taxon>Pseudomonadati</taxon>
        <taxon>Pseudomonadota</taxon>
        <taxon>Gammaproteobacteria</taxon>
        <taxon>Oceanospirillales</taxon>
        <taxon>Alcanivoracaceae</taxon>
        <taxon>Alloalcanivorax</taxon>
    </lineage>
</organism>
<dbReference type="Gene3D" id="3.40.630.30">
    <property type="match status" value="1"/>
</dbReference>
<keyword evidence="2" id="KW-0012">Acyltransferase</keyword>
<accession>K0CGD2</accession>
<reference evidence="4 5" key="1">
    <citation type="journal article" date="2012" name="J. Bacteriol.">
        <title>Complete genome sequence of Alcanivorax dieselolei type strain B5.</title>
        <authorList>
            <person name="Lai Q."/>
            <person name="Li W."/>
            <person name="Shao Z."/>
        </authorList>
    </citation>
    <scope>NUCLEOTIDE SEQUENCE [LARGE SCALE GENOMIC DNA]</scope>
    <source>
        <strain evidence="5">DSM 16502 / CGMCC 1.3690 / B-5</strain>
    </source>
</reference>
<evidence type="ECO:0000259" key="3">
    <source>
        <dbReference type="PROSITE" id="PS51186"/>
    </source>
</evidence>